<organism evidence="3 4">
    <name type="scientific">Lentisphaera profundi</name>
    <dbReference type="NCBI Taxonomy" id="1658616"/>
    <lineage>
        <taxon>Bacteria</taxon>
        <taxon>Pseudomonadati</taxon>
        <taxon>Lentisphaerota</taxon>
        <taxon>Lentisphaeria</taxon>
        <taxon>Lentisphaerales</taxon>
        <taxon>Lentisphaeraceae</taxon>
        <taxon>Lentisphaera</taxon>
    </lineage>
</organism>
<evidence type="ECO:0000259" key="2">
    <source>
        <dbReference type="PROSITE" id="PS51704"/>
    </source>
</evidence>
<protein>
    <submittedName>
        <fullName evidence="3">Glycerophosphodiester phosphodiesterase</fullName>
    </submittedName>
</protein>
<keyword evidence="4" id="KW-1185">Reference proteome</keyword>
<dbReference type="CDD" id="cd08582">
    <property type="entry name" value="GDPD_like_2"/>
    <property type="match status" value="1"/>
</dbReference>
<dbReference type="PROSITE" id="PS51704">
    <property type="entry name" value="GP_PDE"/>
    <property type="match status" value="1"/>
</dbReference>
<accession>A0ABY7VWI7</accession>
<dbReference type="EMBL" id="CP117811">
    <property type="protein sequence ID" value="WDE97181.1"/>
    <property type="molecule type" value="Genomic_DNA"/>
</dbReference>
<feature type="domain" description="GP-PDE" evidence="2">
    <location>
        <begin position="21"/>
        <end position="263"/>
    </location>
</feature>
<dbReference type="InterPro" id="IPR017946">
    <property type="entry name" value="PLC-like_Pdiesterase_TIM-brl"/>
</dbReference>
<dbReference type="Proteomes" id="UP001214250">
    <property type="component" value="Chromosome 1"/>
</dbReference>
<feature type="signal peptide" evidence="1">
    <location>
        <begin position="1"/>
        <end position="19"/>
    </location>
</feature>
<dbReference type="PANTHER" id="PTHR46211:SF1">
    <property type="entry name" value="GLYCEROPHOSPHODIESTER PHOSPHODIESTERASE, CYTOPLASMIC"/>
    <property type="match status" value="1"/>
</dbReference>
<evidence type="ECO:0000313" key="3">
    <source>
        <dbReference type="EMBL" id="WDE97181.1"/>
    </source>
</evidence>
<dbReference type="Pfam" id="PF03009">
    <property type="entry name" value="GDPD"/>
    <property type="match status" value="1"/>
</dbReference>
<evidence type="ECO:0000313" key="4">
    <source>
        <dbReference type="Proteomes" id="UP001214250"/>
    </source>
</evidence>
<dbReference type="Gene3D" id="3.20.20.190">
    <property type="entry name" value="Phosphatidylinositol (PI) phosphodiesterase"/>
    <property type="match status" value="1"/>
</dbReference>
<reference evidence="3 4" key="1">
    <citation type="submission" date="2023-02" db="EMBL/GenBank/DDBJ databases">
        <title>Genome sequence of Lentisphaera profundi SAORIC-696.</title>
        <authorList>
            <person name="Kim e."/>
            <person name="Cho J.-C."/>
            <person name="Choi A."/>
            <person name="Kang I."/>
        </authorList>
    </citation>
    <scope>NUCLEOTIDE SEQUENCE [LARGE SCALE GENOMIC DNA]</scope>
    <source>
        <strain evidence="3 4">SAORIC-696</strain>
    </source>
</reference>
<keyword evidence="1" id="KW-0732">Signal</keyword>
<feature type="chain" id="PRO_5047076990" evidence="1">
    <location>
        <begin position="20"/>
        <end position="269"/>
    </location>
</feature>
<dbReference type="SUPFAM" id="SSF51695">
    <property type="entry name" value="PLC-like phosphodiesterases"/>
    <property type="match status" value="1"/>
</dbReference>
<dbReference type="PANTHER" id="PTHR46211">
    <property type="entry name" value="GLYCEROPHOSPHORYL DIESTER PHOSPHODIESTERASE"/>
    <property type="match status" value="1"/>
</dbReference>
<gene>
    <name evidence="3" type="ORF">PQO03_04330</name>
</gene>
<sequence>MIKVLLFSFTLFLQLSLLADTLIIAHRGASKQAPENTLPAFELAWKQGADAIEADFRMTKDGHVVCIHDANTKKTADKNLIIAKSTLSELKKLDFGLFKGKQFKGTRIPTIEEVFASIPKGKKIFIEIKSGPETVQPLLKAIKQSSLQPEQIAIIGFKEKILLDIKKHAPHIYTSWLCSLKKDKRGKMKPSLESIMKTIKACQIDGFSSSYNQLNQEIIQTLQKQGTDCHVWTINDTRHAKKFVAWKINSITTDLPEKIKVVLAQDSKD</sequence>
<proteinExistence type="predicted"/>
<name>A0ABY7VWI7_9BACT</name>
<dbReference type="InterPro" id="IPR030395">
    <property type="entry name" value="GP_PDE_dom"/>
</dbReference>
<evidence type="ECO:0000256" key="1">
    <source>
        <dbReference type="SAM" id="SignalP"/>
    </source>
</evidence>
<dbReference type="RefSeq" id="WP_274151413.1">
    <property type="nucleotide sequence ID" value="NZ_CP117811.1"/>
</dbReference>